<reference evidence="1 2" key="1">
    <citation type="submission" date="2019-03" db="EMBL/GenBank/DDBJ databases">
        <title>Metabolic potential of uncultured bacteria and archaea associated with petroleum seepage in deep-sea sediments.</title>
        <authorList>
            <person name="Dong X."/>
            <person name="Hubert C."/>
        </authorList>
    </citation>
    <scope>NUCLEOTIDE SEQUENCE [LARGE SCALE GENOMIC DNA]</scope>
    <source>
        <strain evidence="1">E44_bin92</strain>
    </source>
</reference>
<protein>
    <submittedName>
        <fullName evidence="1">TIGR00725 family protein</fullName>
    </submittedName>
</protein>
<name>A0A523QHX0_UNCAE</name>
<dbReference type="SUPFAM" id="SSF102405">
    <property type="entry name" value="MCP/YpsA-like"/>
    <property type="match status" value="1"/>
</dbReference>
<accession>A0A523QHX0</accession>
<gene>
    <name evidence="1" type="ORF">E3J95_05135</name>
</gene>
<dbReference type="Gene3D" id="3.40.50.450">
    <property type="match status" value="1"/>
</dbReference>
<dbReference type="PANTHER" id="PTHR43393">
    <property type="entry name" value="CYTOKININ RIBOSIDE 5'-MONOPHOSPHATE PHOSPHORIBOHYDROLASE"/>
    <property type="match status" value="1"/>
</dbReference>
<evidence type="ECO:0000313" key="1">
    <source>
        <dbReference type="EMBL" id="TES85140.1"/>
    </source>
</evidence>
<dbReference type="Proteomes" id="UP000320781">
    <property type="component" value="Unassembled WGS sequence"/>
</dbReference>
<comment type="caution">
    <text evidence="1">The sequence shown here is derived from an EMBL/GenBank/DDBJ whole genome shotgun (WGS) entry which is preliminary data.</text>
</comment>
<dbReference type="AlphaFoldDB" id="A0A523QHX0"/>
<dbReference type="EMBL" id="SOKU01000251">
    <property type="protein sequence ID" value="TES85140.1"/>
    <property type="molecule type" value="Genomic_DNA"/>
</dbReference>
<dbReference type="Pfam" id="PF18306">
    <property type="entry name" value="LDcluster4"/>
    <property type="match status" value="1"/>
</dbReference>
<organism evidence="1 2">
    <name type="scientific">Aerophobetes bacterium</name>
    <dbReference type="NCBI Taxonomy" id="2030807"/>
    <lineage>
        <taxon>Bacteria</taxon>
        <taxon>Candidatus Aerophobota</taxon>
    </lineage>
</organism>
<evidence type="ECO:0000313" key="2">
    <source>
        <dbReference type="Proteomes" id="UP000320781"/>
    </source>
</evidence>
<proteinExistence type="predicted"/>
<dbReference type="InterPro" id="IPR041164">
    <property type="entry name" value="LDcluster4"/>
</dbReference>
<dbReference type="InterPro" id="IPR005268">
    <property type="entry name" value="CHP00725"/>
</dbReference>
<sequence length="176" mass="18355">MIGISGSDSGDSSLTPSTLKIAEEVGYYVAKKGAVLVSGGRGGVMEAAARGAKKAQGLTIGIMPESAGEANSFIDVAIPTYMGYARNYLLVRSVDALIAIAGRWGTLNEISLALNIGKPTIIIKGSGGWADILAEEGLLERFEVRPRVASSAREAVELAIKVSQRCGVPDSRARMS</sequence>
<dbReference type="NCBIfam" id="TIGR00725">
    <property type="entry name" value="TIGR00725 family protein"/>
    <property type="match status" value="1"/>
</dbReference>
<dbReference type="PANTHER" id="PTHR43393:SF3">
    <property type="entry name" value="LYSINE DECARBOXYLASE-LIKE PROTEIN"/>
    <property type="match status" value="1"/>
</dbReference>
<dbReference type="GO" id="GO:0005829">
    <property type="term" value="C:cytosol"/>
    <property type="evidence" value="ECO:0007669"/>
    <property type="project" value="TreeGrafter"/>
</dbReference>
<dbReference type="InterPro" id="IPR052341">
    <property type="entry name" value="LOG_family_nucleotidases"/>
</dbReference>